<dbReference type="GO" id="GO:0016491">
    <property type="term" value="F:oxidoreductase activity"/>
    <property type="evidence" value="ECO:0007669"/>
    <property type="project" value="UniProtKB-KW"/>
</dbReference>
<dbReference type="Gene3D" id="2.60.40.420">
    <property type="entry name" value="Cupredoxins - blue copper proteins"/>
    <property type="match status" value="3"/>
</dbReference>
<dbReference type="InterPro" id="IPR011706">
    <property type="entry name" value="Cu-oxidase_C"/>
</dbReference>
<keyword evidence="5" id="KW-0186">Copper</keyword>
<evidence type="ECO:0000256" key="9">
    <source>
        <dbReference type="SAM" id="SignalP"/>
    </source>
</evidence>
<gene>
    <name evidence="13" type="ORF">PV11_03642</name>
</gene>
<keyword evidence="6" id="KW-0325">Glycoprotein</keyword>
<organism evidence="13 14">
    <name type="scientific">Exophiala sideris</name>
    <dbReference type="NCBI Taxonomy" id="1016849"/>
    <lineage>
        <taxon>Eukaryota</taxon>
        <taxon>Fungi</taxon>
        <taxon>Dikarya</taxon>
        <taxon>Ascomycota</taxon>
        <taxon>Pezizomycotina</taxon>
        <taxon>Eurotiomycetes</taxon>
        <taxon>Chaetothyriomycetidae</taxon>
        <taxon>Chaetothyriales</taxon>
        <taxon>Herpotrichiellaceae</taxon>
        <taxon>Exophiala</taxon>
    </lineage>
</organism>
<evidence type="ECO:0000313" key="14">
    <source>
        <dbReference type="Proteomes" id="UP000053599"/>
    </source>
</evidence>
<feature type="chain" id="PRO_5002237462" description="L-ascorbate oxidase" evidence="9">
    <location>
        <begin position="26"/>
        <end position="733"/>
    </location>
</feature>
<dbReference type="Pfam" id="PF07731">
    <property type="entry name" value="Cu-oxidase_2"/>
    <property type="match status" value="1"/>
</dbReference>
<proteinExistence type="inferred from homology"/>
<evidence type="ECO:0000259" key="12">
    <source>
        <dbReference type="Pfam" id="PF07732"/>
    </source>
</evidence>
<evidence type="ECO:0008006" key="15">
    <source>
        <dbReference type="Google" id="ProtNLM"/>
    </source>
</evidence>
<evidence type="ECO:0000259" key="10">
    <source>
        <dbReference type="Pfam" id="PF00394"/>
    </source>
</evidence>
<evidence type="ECO:0000256" key="8">
    <source>
        <dbReference type="SAM" id="Phobius"/>
    </source>
</evidence>
<dbReference type="InterPro" id="IPR002355">
    <property type="entry name" value="Cu_oxidase_Cu_BS"/>
</dbReference>
<dbReference type="CDD" id="cd13876">
    <property type="entry name" value="CuRO_2_Abr2_like"/>
    <property type="match status" value="1"/>
</dbReference>
<sequence>MAGSRLNKALAALTFVSSAITSVAASSNTSSVCATSSKCIPFTIDVAWGMASSDIGAPRQAILTNGSLPGPPLKLKVGDCVDFTVINNLPNETSVHFHGIRQYGTPWADGVPGVSQVPIQPGSSWMYQWTADESGNYFYHSHYKGQIGDGLYGAIIIAPADDAQTPFSQISSSSDDVAAMTKAALDVEPIFISDWSQYTFEEFFAIEQAANVDDACTDSIILNGKGSVYCPGIDVLTANAAVQVPQILGNTTLTAKGCIPPNNPLIQGAQYTQNLANLPANAYYNCNPYTGANYTLSVDASNGWQAITLVNPGAFAILKVSIDSHKLYVYEVNGNYIVPQVVDEVIVANGERYTFFVKLDQTAGDYQIRVANDGINQVISGYGILSYSGGSSSLLGTSTMNYGGQNTTTIVPYNPAAGAPFPASSVAATADASFVLDIMKNPALPLDSWSWTLSGIEAYNQTRDDETPPLLALNPSSIAASDLILETYSNQWVDLIIKISGPLAEPHPIHKHANKFYMIGAGVGDFNFTSVAAAQAAGYAFNLANPPYLDGYTSTPAEGNSSWMVFRYEVNTPGAWLLHCHVQTHLSGGMAVAILDAVDNFPTIPSDSGKLCPGTGASSFSGNSSDNGSWDDWSASASSGSGSSTSTATGSKSSGTGSSGSGSSTATATGSKSSGTGSSTGSGAGVSVNWNDTSSTGTSPAVATYTGAAVAVAPSMYSALFGLFALALAVYVQ</sequence>
<keyword evidence="4" id="KW-0560">Oxidoreductase</keyword>
<dbReference type="Pfam" id="PF00394">
    <property type="entry name" value="Cu-oxidase"/>
    <property type="match status" value="1"/>
</dbReference>
<evidence type="ECO:0000256" key="1">
    <source>
        <dbReference type="ARBA" id="ARBA00010609"/>
    </source>
</evidence>
<evidence type="ECO:0000313" key="13">
    <source>
        <dbReference type="EMBL" id="KIV81453.1"/>
    </source>
</evidence>
<dbReference type="InterPro" id="IPR008972">
    <property type="entry name" value="Cupredoxin"/>
</dbReference>
<dbReference type="STRING" id="1016849.A0A0D1Z3L4"/>
<feature type="domain" description="Plastocyanin-like" evidence="10">
    <location>
        <begin position="274"/>
        <end position="389"/>
    </location>
</feature>
<reference evidence="13 14" key="1">
    <citation type="submission" date="2015-01" db="EMBL/GenBank/DDBJ databases">
        <title>The Genome Sequence of Exophiala sideris CBS121828.</title>
        <authorList>
            <consortium name="The Broad Institute Genomics Platform"/>
            <person name="Cuomo C."/>
            <person name="de Hoog S."/>
            <person name="Gorbushina A."/>
            <person name="Stielow B."/>
            <person name="Teixiera M."/>
            <person name="Abouelleil A."/>
            <person name="Chapman S.B."/>
            <person name="Priest M."/>
            <person name="Young S.K."/>
            <person name="Wortman J."/>
            <person name="Nusbaum C."/>
            <person name="Birren B."/>
        </authorList>
    </citation>
    <scope>NUCLEOTIDE SEQUENCE [LARGE SCALE GENOMIC DNA]</scope>
    <source>
        <strain evidence="13 14">CBS 121828</strain>
    </source>
</reference>
<evidence type="ECO:0000256" key="5">
    <source>
        <dbReference type="ARBA" id="ARBA00023008"/>
    </source>
</evidence>
<dbReference type="Proteomes" id="UP000053599">
    <property type="component" value="Unassembled WGS sequence"/>
</dbReference>
<feature type="signal peptide" evidence="9">
    <location>
        <begin position="1"/>
        <end position="25"/>
    </location>
</feature>
<dbReference type="AlphaFoldDB" id="A0A0D1Z3L4"/>
<keyword evidence="8" id="KW-1133">Transmembrane helix</keyword>
<dbReference type="PROSITE" id="PS00079">
    <property type="entry name" value="MULTICOPPER_OXIDASE1"/>
    <property type="match status" value="1"/>
</dbReference>
<evidence type="ECO:0000256" key="7">
    <source>
        <dbReference type="SAM" id="MobiDB-lite"/>
    </source>
</evidence>
<dbReference type="HOGENOM" id="CLU_006504_5_0_1"/>
<accession>A0A0D1Z3L4</accession>
<dbReference type="Pfam" id="PF07732">
    <property type="entry name" value="Cu-oxidase_3"/>
    <property type="match status" value="1"/>
</dbReference>
<evidence type="ECO:0000256" key="2">
    <source>
        <dbReference type="ARBA" id="ARBA00022723"/>
    </source>
</evidence>
<feature type="compositionally biased region" description="Low complexity" evidence="7">
    <location>
        <begin position="622"/>
        <end position="677"/>
    </location>
</feature>
<evidence type="ECO:0000256" key="6">
    <source>
        <dbReference type="ARBA" id="ARBA00023180"/>
    </source>
</evidence>
<keyword evidence="2" id="KW-0479">Metal-binding</keyword>
<dbReference type="EMBL" id="KN846952">
    <property type="protein sequence ID" value="KIV81453.1"/>
    <property type="molecule type" value="Genomic_DNA"/>
</dbReference>
<keyword evidence="8" id="KW-0472">Membrane</keyword>
<dbReference type="PROSITE" id="PS00080">
    <property type="entry name" value="MULTICOPPER_OXIDASE2"/>
    <property type="match status" value="1"/>
</dbReference>
<name>A0A0D1Z3L4_9EURO</name>
<feature type="domain" description="Plastocyanin-like" evidence="11">
    <location>
        <begin position="467"/>
        <end position="597"/>
    </location>
</feature>
<dbReference type="PANTHER" id="PTHR11709:SF488">
    <property type="entry name" value="LACCASE-RELATED"/>
    <property type="match status" value="1"/>
</dbReference>
<dbReference type="GO" id="GO:0005507">
    <property type="term" value="F:copper ion binding"/>
    <property type="evidence" value="ECO:0007669"/>
    <property type="project" value="InterPro"/>
</dbReference>
<evidence type="ECO:0000259" key="11">
    <source>
        <dbReference type="Pfam" id="PF07731"/>
    </source>
</evidence>
<dbReference type="SUPFAM" id="SSF49503">
    <property type="entry name" value="Cupredoxins"/>
    <property type="match status" value="3"/>
</dbReference>
<feature type="compositionally biased region" description="Polar residues" evidence="7">
    <location>
        <begin position="688"/>
        <end position="698"/>
    </location>
</feature>
<dbReference type="InterPro" id="IPR001117">
    <property type="entry name" value="Cu-oxidase_2nd"/>
</dbReference>
<dbReference type="InterPro" id="IPR045087">
    <property type="entry name" value="Cu-oxidase_fam"/>
</dbReference>
<dbReference type="InterPro" id="IPR033138">
    <property type="entry name" value="Cu_oxidase_CS"/>
</dbReference>
<comment type="similarity">
    <text evidence="1">Belongs to the multicopper oxidase family.</text>
</comment>
<evidence type="ECO:0000256" key="4">
    <source>
        <dbReference type="ARBA" id="ARBA00023002"/>
    </source>
</evidence>
<dbReference type="CDD" id="cd13898">
    <property type="entry name" value="CuRO_3_Abr2_like"/>
    <property type="match status" value="1"/>
</dbReference>
<dbReference type="OrthoDB" id="2121828at2759"/>
<dbReference type="InterPro" id="IPR011707">
    <property type="entry name" value="Cu-oxidase-like_N"/>
</dbReference>
<feature type="domain" description="Plastocyanin-like" evidence="12">
    <location>
        <begin position="46"/>
        <end position="160"/>
    </location>
</feature>
<keyword evidence="3 9" id="KW-0732">Signal</keyword>
<evidence type="ECO:0000256" key="3">
    <source>
        <dbReference type="ARBA" id="ARBA00022729"/>
    </source>
</evidence>
<keyword evidence="8" id="KW-0812">Transmembrane</keyword>
<protein>
    <recommendedName>
        <fullName evidence="15">L-ascorbate oxidase</fullName>
    </recommendedName>
</protein>
<dbReference type="PANTHER" id="PTHR11709">
    <property type="entry name" value="MULTI-COPPER OXIDASE"/>
    <property type="match status" value="1"/>
</dbReference>
<feature type="transmembrane region" description="Helical" evidence="8">
    <location>
        <begin position="708"/>
        <end position="732"/>
    </location>
</feature>
<feature type="region of interest" description="Disordered" evidence="7">
    <location>
        <begin position="622"/>
        <end position="698"/>
    </location>
</feature>
<dbReference type="CDD" id="cd13850">
    <property type="entry name" value="CuRO_1_Abr2_like"/>
    <property type="match status" value="1"/>
</dbReference>